<keyword evidence="3 10" id="KW-0285">Flavoprotein</keyword>
<evidence type="ECO:0000256" key="6">
    <source>
        <dbReference type="ARBA" id="ARBA00022827"/>
    </source>
</evidence>
<evidence type="ECO:0000256" key="11">
    <source>
        <dbReference type="PIRSR" id="PIRSR006268-2"/>
    </source>
</evidence>
<keyword evidence="4 10" id="KW-0808">Transferase</keyword>
<proteinExistence type="inferred from homology"/>
<dbReference type="PANTHER" id="PTHR30040">
    <property type="entry name" value="THIAMINE BIOSYNTHESIS LIPOPROTEIN APBE"/>
    <property type="match status" value="1"/>
</dbReference>
<evidence type="ECO:0000256" key="1">
    <source>
        <dbReference type="ARBA" id="ARBA00011955"/>
    </source>
</evidence>
<accession>B1ZTT8</accession>
<evidence type="ECO:0000256" key="3">
    <source>
        <dbReference type="ARBA" id="ARBA00022630"/>
    </source>
</evidence>
<feature type="binding site" evidence="11">
    <location>
        <position position="171"/>
    </location>
    <ligand>
        <name>Mg(2+)</name>
        <dbReference type="ChEBI" id="CHEBI:18420"/>
    </ligand>
</feature>
<dbReference type="GO" id="GO:0046872">
    <property type="term" value="F:metal ion binding"/>
    <property type="evidence" value="ECO:0007669"/>
    <property type="project" value="UniProtKB-UniRule"/>
</dbReference>
<organism evidence="12 13">
    <name type="scientific">Opitutus terrae (strain DSM 11246 / JCM 15787 / PB90-1)</name>
    <dbReference type="NCBI Taxonomy" id="452637"/>
    <lineage>
        <taxon>Bacteria</taxon>
        <taxon>Pseudomonadati</taxon>
        <taxon>Verrucomicrobiota</taxon>
        <taxon>Opitutia</taxon>
        <taxon>Opitutales</taxon>
        <taxon>Opitutaceae</taxon>
        <taxon>Opitutus</taxon>
    </lineage>
</organism>
<dbReference type="SUPFAM" id="SSF143631">
    <property type="entry name" value="ApbE-like"/>
    <property type="match status" value="1"/>
</dbReference>
<dbReference type="InterPro" id="IPR003374">
    <property type="entry name" value="ApbE-like_sf"/>
</dbReference>
<dbReference type="GO" id="GO:0016740">
    <property type="term" value="F:transferase activity"/>
    <property type="evidence" value="ECO:0007669"/>
    <property type="project" value="UniProtKB-UniRule"/>
</dbReference>
<evidence type="ECO:0000256" key="2">
    <source>
        <dbReference type="ARBA" id="ARBA00016337"/>
    </source>
</evidence>
<evidence type="ECO:0000256" key="7">
    <source>
        <dbReference type="ARBA" id="ARBA00022842"/>
    </source>
</evidence>
<evidence type="ECO:0000256" key="9">
    <source>
        <dbReference type="ARBA" id="ARBA00048540"/>
    </source>
</evidence>
<comment type="cofactor">
    <cofactor evidence="11">
        <name>Mg(2+)</name>
        <dbReference type="ChEBI" id="CHEBI:18420"/>
    </cofactor>
    <cofactor evidence="11">
        <name>Mn(2+)</name>
        <dbReference type="ChEBI" id="CHEBI:29035"/>
    </cofactor>
    <text evidence="11">Magnesium. Can also use manganese.</text>
</comment>
<dbReference type="PANTHER" id="PTHR30040:SF2">
    <property type="entry name" value="FAD:PROTEIN FMN TRANSFERASE"/>
    <property type="match status" value="1"/>
</dbReference>
<dbReference type="HOGENOM" id="CLU_044403_2_1_0"/>
<dbReference type="AlphaFoldDB" id="B1ZTT8"/>
<evidence type="ECO:0000256" key="8">
    <source>
        <dbReference type="ARBA" id="ARBA00031306"/>
    </source>
</evidence>
<dbReference type="InterPro" id="IPR024932">
    <property type="entry name" value="ApbE"/>
</dbReference>
<reference evidence="12 13" key="1">
    <citation type="journal article" date="2011" name="J. Bacteriol.">
        <title>Genome sequence of the verrucomicrobium Opitutus terrae PB90-1, an abundant inhabitant of rice paddy soil ecosystems.</title>
        <authorList>
            <person name="van Passel M.W."/>
            <person name="Kant R."/>
            <person name="Palva A."/>
            <person name="Copeland A."/>
            <person name="Lucas S."/>
            <person name="Lapidus A."/>
            <person name="Glavina del Rio T."/>
            <person name="Pitluck S."/>
            <person name="Goltsman E."/>
            <person name="Clum A."/>
            <person name="Sun H."/>
            <person name="Schmutz J."/>
            <person name="Larimer F.W."/>
            <person name="Land M.L."/>
            <person name="Hauser L."/>
            <person name="Kyrpides N."/>
            <person name="Mikhailova N."/>
            <person name="Richardson P.P."/>
            <person name="Janssen P.H."/>
            <person name="de Vos W.M."/>
            <person name="Smidt H."/>
        </authorList>
    </citation>
    <scope>NUCLEOTIDE SEQUENCE [LARGE SCALE GENOMIC DNA]</scope>
    <source>
        <strain evidence="13">DSM 11246 / JCM 15787 / PB90-1</strain>
    </source>
</reference>
<evidence type="ECO:0000256" key="5">
    <source>
        <dbReference type="ARBA" id="ARBA00022723"/>
    </source>
</evidence>
<dbReference type="EC" id="2.7.1.180" evidence="1 10"/>
<dbReference type="Gene3D" id="3.10.520.10">
    <property type="entry name" value="ApbE-like domains"/>
    <property type="match status" value="1"/>
</dbReference>
<dbReference type="PIRSF" id="PIRSF006268">
    <property type="entry name" value="ApbE"/>
    <property type="match status" value="1"/>
</dbReference>
<keyword evidence="6 10" id="KW-0274">FAD</keyword>
<dbReference type="Proteomes" id="UP000007013">
    <property type="component" value="Chromosome"/>
</dbReference>
<dbReference type="EMBL" id="CP001032">
    <property type="protein sequence ID" value="ACB74895.1"/>
    <property type="molecule type" value="Genomic_DNA"/>
</dbReference>
<protein>
    <recommendedName>
        <fullName evidence="2 10">FAD:protein FMN transferase</fullName>
        <ecNumber evidence="1 10">2.7.1.180</ecNumber>
    </recommendedName>
    <alternativeName>
        <fullName evidence="8 10">Flavin transferase</fullName>
    </alternativeName>
</protein>
<evidence type="ECO:0000313" key="13">
    <source>
        <dbReference type="Proteomes" id="UP000007013"/>
    </source>
</evidence>
<keyword evidence="13" id="KW-1185">Reference proteome</keyword>
<gene>
    <name evidence="12" type="ordered locus">Oter_1611</name>
</gene>
<keyword evidence="5 10" id="KW-0479">Metal-binding</keyword>
<dbReference type="KEGG" id="ote:Oter_1611"/>
<sequence length="331" mass="35845">MVSLGFMTLVAHVYGAPTAATPHCPLRRMTFGALGTHCEIQYDCDDAARGAAFEQAALGWVQAFEAKYSRFRPDSLVSRINAAAGMSWVEIDADAERLLALCDTLHFLTQGILDPTMLPLIRLWNYKAEQPELPSDAAVEAAHRLVGWMQVQREPGRIFLPQPGMALDFGGFGKEYAVDVVAQIAIDHGITGVLVDFGHDLRGIGRPPDRPAWHIGLEDPQRPGTHSASMALTQNRGVASSGDYLRRFVIGGRRYGHILDPRTGRPVANGCRQATVIAGTCLHAGILSTTAFILGATKGLEFIQSFPGAEGLIITESARAQTRGFFNHVVS</sequence>
<evidence type="ECO:0000313" key="12">
    <source>
        <dbReference type="EMBL" id="ACB74895.1"/>
    </source>
</evidence>
<name>B1ZTT8_OPITP</name>
<keyword evidence="7 10" id="KW-0460">Magnesium</keyword>
<dbReference type="eggNOG" id="COG1477">
    <property type="taxonomic scope" value="Bacteria"/>
</dbReference>
<evidence type="ECO:0000256" key="10">
    <source>
        <dbReference type="PIRNR" id="PIRNR006268"/>
    </source>
</evidence>
<feature type="binding site" evidence="11">
    <location>
        <position position="289"/>
    </location>
    <ligand>
        <name>Mg(2+)</name>
        <dbReference type="ChEBI" id="CHEBI:18420"/>
    </ligand>
</feature>
<evidence type="ECO:0000256" key="4">
    <source>
        <dbReference type="ARBA" id="ARBA00022679"/>
    </source>
</evidence>
<dbReference type="Pfam" id="PF02424">
    <property type="entry name" value="ApbE"/>
    <property type="match status" value="1"/>
</dbReference>
<comment type="catalytic activity">
    <reaction evidence="9 10">
        <text>L-threonyl-[protein] + FAD = FMN-L-threonyl-[protein] + AMP + H(+)</text>
        <dbReference type="Rhea" id="RHEA:36847"/>
        <dbReference type="Rhea" id="RHEA-COMP:11060"/>
        <dbReference type="Rhea" id="RHEA-COMP:11061"/>
        <dbReference type="ChEBI" id="CHEBI:15378"/>
        <dbReference type="ChEBI" id="CHEBI:30013"/>
        <dbReference type="ChEBI" id="CHEBI:57692"/>
        <dbReference type="ChEBI" id="CHEBI:74257"/>
        <dbReference type="ChEBI" id="CHEBI:456215"/>
        <dbReference type="EC" id="2.7.1.180"/>
    </reaction>
</comment>
<dbReference type="STRING" id="452637.Oter_1611"/>
<comment type="similarity">
    <text evidence="10">Belongs to the ApbE family.</text>
</comment>
<keyword evidence="12" id="KW-0449">Lipoprotein</keyword>